<keyword evidence="3" id="KW-0949">S-adenosyl-L-methionine</keyword>
<dbReference type="EMBL" id="KZ084092">
    <property type="protein sequence ID" value="OSD05828.1"/>
    <property type="molecule type" value="Genomic_DNA"/>
</dbReference>
<protein>
    <recommendedName>
        <fullName evidence="7">Methyltransferase domain-containing protein</fullName>
    </recommendedName>
</protein>
<dbReference type="OrthoDB" id="2094832at2759"/>
<reference evidence="5 6" key="1">
    <citation type="journal article" date="2015" name="Biotechnol. Biofuels">
        <title>Enhanced degradation of softwood versus hardwood by the white-rot fungus Pycnoporus coccineus.</title>
        <authorList>
            <person name="Couturier M."/>
            <person name="Navarro D."/>
            <person name="Chevret D."/>
            <person name="Henrissat B."/>
            <person name="Piumi F."/>
            <person name="Ruiz-Duenas F.J."/>
            <person name="Martinez A.T."/>
            <person name="Grigoriev I.V."/>
            <person name="Riley R."/>
            <person name="Lipzen A."/>
            <person name="Berrin J.G."/>
            <person name="Master E.R."/>
            <person name="Rosso M.N."/>
        </authorList>
    </citation>
    <scope>NUCLEOTIDE SEQUENCE [LARGE SCALE GENOMIC DNA]</scope>
    <source>
        <strain evidence="5 6">BRFM310</strain>
    </source>
</reference>
<dbReference type="InterPro" id="IPR051654">
    <property type="entry name" value="Meroterpenoid_MTases"/>
</dbReference>
<organism evidence="5 6">
    <name type="scientific">Trametes coccinea (strain BRFM310)</name>
    <name type="common">Pycnoporus coccineus</name>
    <dbReference type="NCBI Taxonomy" id="1353009"/>
    <lineage>
        <taxon>Eukaryota</taxon>
        <taxon>Fungi</taxon>
        <taxon>Dikarya</taxon>
        <taxon>Basidiomycota</taxon>
        <taxon>Agaricomycotina</taxon>
        <taxon>Agaricomycetes</taxon>
        <taxon>Polyporales</taxon>
        <taxon>Polyporaceae</taxon>
        <taxon>Trametes</taxon>
    </lineage>
</organism>
<comment type="similarity">
    <text evidence="4">Belongs to the class I-like SAM-binding methyltransferase superfamily.</text>
</comment>
<evidence type="ECO:0000313" key="5">
    <source>
        <dbReference type="EMBL" id="OSD05828.1"/>
    </source>
</evidence>
<dbReference type="SUPFAM" id="SSF53335">
    <property type="entry name" value="S-adenosyl-L-methionine-dependent methyltransferases"/>
    <property type="match status" value="1"/>
</dbReference>
<evidence type="ECO:0000256" key="2">
    <source>
        <dbReference type="ARBA" id="ARBA00022679"/>
    </source>
</evidence>
<dbReference type="STRING" id="1353009.A0A1Y2IXI4"/>
<evidence type="ECO:0000256" key="4">
    <source>
        <dbReference type="ARBA" id="ARBA00038314"/>
    </source>
</evidence>
<dbReference type="AlphaFoldDB" id="A0A1Y2IXI4"/>
<evidence type="ECO:0000256" key="3">
    <source>
        <dbReference type="ARBA" id="ARBA00022691"/>
    </source>
</evidence>
<dbReference type="InterPro" id="IPR029063">
    <property type="entry name" value="SAM-dependent_MTases_sf"/>
</dbReference>
<accession>A0A1Y2IXI4</accession>
<keyword evidence="2" id="KW-0808">Transferase</keyword>
<name>A0A1Y2IXI4_TRAC3</name>
<dbReference type="Proteomes" id="UP000193067">
    <property type="component" value="Unassembled WGS sequence"/>
</dbReference>
<comment type="pathway">
    <text evidence="1">Secondary metabolite biosynthesis.</text>
</comment>
<evidence type="ECO:0000313" key="6">
    <source>
        <dbReference type="Proteomes" id="UP000193067"/>
    </source>
</evidence>
<gene>
    <name evidence="5" type="ORF">PYCCODRAFT_1432371</name>
</gene>
<dbReference type="Gene3D" id="3.40.50.150">
    <property type="entry name" value="Vaccinia Virus protein VP39"/>
    <property type="match status" value="1"/>
</dbReference>
<keyword evidence="6" id="KW-1185">Reference proteome</keyword>
<evidence type="ECO:0000256" key="1">
    <source>
        <dbReference type="ARBA" id="ARBA00005179"/>
    </source>
</evidence>
<dbReference type="PANTHER" id="PTHR35897:SF1">
    <property type="entry name" value="METHYLTRANSFERASE AUSD"/>
    <property type="match status" value="1"/>
</dbReference>
<proteinExistence type="inferred from homology"/>
<dbReference type="GO" id="GO:0016740">
    <property type="term" value="F:transferase activity"/>
    <property type="evidence" value="ECO:0007669"/>
    <property type="project" value="UniProtKB-KW"/>
</dbReference>
<sequence>MSEELPLVDSNITKQTFLQHFPLDEKVYSLDGDELNFLRQQTGIGDEELLKRHILKVQAEAYAVYPYPCIQRFRFLHFKLPKLPGYDRLLKLGQERPDAILLDLGCCFGNDVRCAAADGFPAKHIIASDLHAEYWDLGHKLFRSTNESFPATFIAGDVFDPAHLAIIPPFYSRPEAPIPDLPTLTSLNPLRGHVTAIHTSLFFHLFGEQQQQHVARALAGLLSPEPGSMIMGLHAAHSEKGLKHLSFGQDDEATFSLFGHSPESWTELWNGEVFKKGTVKVDAQLQERDSDGGAPGSKVMFLIWCVTRL</sequence>
<evidence type="ECO:0008006" key="7">
    <source>
        <dbReference type="Google" id="ProtNLM"/>
    </source>
</evidence>
<dbReference type="PANTHER" id="PTHR35897">
    <property type="entry name" value="METHYLTRANSFERASE AUSD"/>
    <property type="match status" value="1"/>
</dbReference>